<dbReference type="Proteomes" id="UP000515860">
    <property type="component" value="Chromosome"/>
</dbReference>
<dbReference type="GO" id="GO:0005524">
    <property type="term" value="F:ATP binding"/>
    <property type="evidence" value="ECO:0007669"/>
    <property type="project" value="UniProtKB-KW"/>
</dbReference>
<dbReference type="InterPro" id="IPR036097">
    <property type="entry name" value="HisK_dim/P_sf"/>
</dbReference>
<evidence type="ECO:0000256" key="5">
    <source>
        <dbReference type="ARBA" id="ARBA00022679"/>
    </source>
</evidence>
<evidence type="ECO:0000259" key="14">
    <source>
        <dbReference type="PROSITE" id="PS50109"/>
    </source>
</evidence>
<keyword evidence="11" id="KW-0902">Two-component regulatory system</keyword>
<evidence type="ECO:0000313" key="15">
    <source>
        <dbReference type="EMBL" id="QNM09810.1"/>
    </source>
</evidence>
<dbReference type="SUPFAM" id="SSF47384">
    <property type="entry name" value="Homodimeric domain of signal transducing histidine kinase"/>
    <property type="match status" value="1"/>
</dbReference>
<comment type="subcellular location">
    <subcellularLocation>
        <location evidence="2">Membrane</location>
        <topology evidence="2">Multi-pass membrane protein</topology>
    </subcellularLocation>
</comment>
<dbReference type="Gene3D" id="1.20.120.620">
    <property type="entry name" value="Backbone structure of the membrane domain of e. Coli histidine kinase receptor kdpd"/>
    <property type="match status" value="1"/>
</dbReference>
<dbReference type="InterPro" id="IPR052023">
    <property type="entry name" value="Histidine_kinase_KdpD"/>
</dbReference>
<dbReference type="InterPro" id="IPR003661">
    <property type="entry name" value="HisK_dim/P_dom"/>
</dbReference>
<dbReference type="AlphaFoldDB" id="A0A7G9GG78"/>
<dbReference type="InterPro" id="IPR036890">
    <property type="entry name" value="HATPase_C_sf"/>
</dbReference>
<evidence type="ECO:0000256" key="1">
    <source>
        <dbReference type="ARBA" id="ARBA00000085"/>
    </source>
</evidence>
<keyword evidence="8" id="KW-0418">Kinase</keyword>
<dbReference type="RefSeq" id="WP_118643893.1">
    <property type="nucleotide sequence ID" value="NZ_CP060635.1"/>
</dbReference>
<evidence type="ECO:0000256" key="8">
    <source>
        <dbReference type="ARBA" id="ARBA00022777"/>
    </source>
</evidence>
<dbReference type="InterPro" id="IPR004358">
    <property type="entry name" value="Sig_transdc_His_kin-like_C"/>
</dbReference>
<feature type="domain" description="Histidine kinase" evidence="14">
    <location>
        <begin position="129"/>
        <end position="347"/>
    </location>
</feature>
<dbReference type="GO" id="GO:0005886">
    <property type="term" value="C:plasma membrane"/>
    <property type="evidence" value="ECO:0007669"/>
    <property type="project" value="TreeGrafter"/>
</dbReference>
<dbReference type="PROSITE" id="PS50109">
    <property type="entry name" value="HIS_KIN"/>
    <property type="match status" value="1"/>
</dbReference>
<evidence type="ECO:0000256" key="7">
    <source>
        <dbReference type="ARBA" id="ARBA00022741"/>
    </source>
</evidence>
<dbReference type="InterPro" id="IPR025201">
    <property type="entry name" value="KdpD_TM"/>
</dbReference>
<organism evidence="15 16">
    <name type="scientific">Wansuia hejianensis</name>
    <dbReference type="NCBI Taxonomy" id="2763667"/>
    <lineage>
        <taxon>Bacteria</taxon>
        <taxon>Bacillati</taxon>
        <taxon>Bacillota</taxon>
        <taxon>Clostridia</taxon>
        <taxon>Lachnospirales</taxon>
        <taxon>Lachnospiraceae</taxon>
        <taxon>Wansuia</taxon>
    </lineage>
</organism>
<reference evidence="15 16" key="1">
    <citation type="submission" date="2020-08" db="EMBL/GenBank/DDBJ databases">
        <authorList>
            <person name="Liu C."/>
            <person name="Sun Q."/>
        </authorList>
    </citation>
    <scope>NUCLEOTIDE SEQUENCE [LARGE SCALE GENOMIC DNA]</scope>
    <source>
        <strain evidence="15 16">NSJ-29</strain>
    </source>
</reference>
<evidence type="ECO:0000256" key="4">
    <source>
        <dbReference type="ARBA" id="ARBA00022553"/>
    </source>
</evidence>
<evidence type="ECO:0000256" key="3">
    <source>
        <dbReference type="ARBA" id="ARBA00012438"/>
    </source>
</evidence>
<evidence type="ECO:0000256" key="2">
    <source>
        <dbReference type="ARBA" id="ARBA00004141"/>
    </source>
</evidence>
<gene>
    <name evidence="15" type="ORF">H9Q79_05860</name>
</gene>
<evidence type="ECO:0000256" key="6">
    <source>
        <dbReference type="ARBA" id="ARBA00022692"/>
    </source>
</evidence>
<keyword evidence="12 13" id="KW-0472">Membrane</keyword>
<dbReference type="Pfam" id="PF13493">
    <property type="entry name" value="DUF4118"/>
    <property type="match status" value="1"/>
</dbReference>
<dbReference type="Gene3D" id="3.30.565.10">
    <property type="entry name" value="Histidine kinase-like ATPase, C-terminal domain"/>
    <property type="match status" value="1"/>
</dbReference>
<dbReference type="GO" id="GO:0000155">
    <property type="term" value="F:phosphorelay sensor kinase activity"/>
    <property type="evidence" value="ECO:0007669"/>
    <property type="project" value="InterPro"/>
</dbReference>
<dbReference type="PRINTS" id="PR00344">
    <property type="entry name" value="BCTRLSENSOR"/>
</dbReference>
<feature type="transmembrane region" description="Helical" evidence="13">
    <location>
        <begin position="62"/>
        <end position="81"/>
    </location>
</feature>
<evidence type="ECO:0000256" key="12">
    <source>
        <dbReference type="ARBA" id="ARBA00023136"/>
    </source>
</evidence>
<dbReference type="EMBL" id="CP060635">
    <property type="protein sequence ID" value="QNM09810.1"/>
    <property type="molecule type" value="Genomic_DNA"/>
</dbReference>
<dbReference type="Pfam" id="PF02518">
    <property type="entry name" value="HATPase_c"/>
    <property type="match status" value="1"/>
</dbReference>
<feature type="transmembrane region" description="Helical" evidence="13">
    <location>
        <begin position="87"/>
        <end position="104"/>
    </location>
</feature>
<dbReference type="InterPro" id="IPR003594">
    <property type="entry name" value="HATPase_dom"/>
</dbReference>
<evidence type="ECO:0000256" key="11">
    <source>
        <dbReference type="ARBA" id="ARBA00023012"/>
    </source>
</evidence>
<dbReference type="SMART" id="SM00388">
    <property type="entry name" value="HisKA"/>
    <property type="match status" value="1"/>
</dbReference>
<dbReference type="KEGG" id="whj:H9Q79_05860"/>
<keyword evidence="5" id="KW-0808">Transferase</keyword>
<evidence type="ECO:0000313" key="16">
    <source>
        <dbReference type="Proteomes" id="UP000515860"/>
    </source>
</evidence>
<dbReference type="EC" id="2.7.13.3" evidence="3"/>
<dbReference type="PANTHER" id="PTHR45569:SF1">
    <property type="entry name" value="SENSOR PROTEIN KDPD"/>
    <property type="match status" value="1"/>
</dbReference>
<accession>A0A7G9GG78</accession>
<dbReference type="SMART" id="SM00387">
    <property type="entry name" value="HATPase_c"/>
    <property type="match status" value="1"/>
</dbReference>
<dbReference type="CDD" id="cd00082">
    <property type="entry name" value="HisKA"/>
    <property type="match status" value="1"/>
</dbReference>
<keyword evidence="9" id="KW-0067">ATP-binding</keyword>
<keyword evidence="7" id="KW-0547">Nucleotide-binding</keyword>
<evidence type="ECO:0000256" key="13">
    <source>
        <dbReference type="SAM" id="Phobius"/>
    </source>
</evidence>
<proteinExistence type="predicted"/>
<comment type="catalytic activity">
    <reaction evidence="1">
        <text>ATP + protein L-histidine = ADP + protein N-phospho-L-histidine.</text>
        <dbReference type="EC" id="2.7.13.3"/>
    </reaction>
</comment>
<dbReference type="PANTHER" id="PTHR45569">
    <property type="entry name" value="SENSOR PROTEIN KDPD"/>
    <property type="match status" value="1"/>
</dbReference>
<dbReference type="CDD" id="cd00075">
    <property type="entry name" value="HATPase"/>
    <property type="match status" value="1"/>
</dbReference>
<sequence length="353" mass="39525">MKNRILINSLISAVILTVSFALSLAIQNLFRTQSLIPAVFVLAVFCISLVTQGYIAGILSSLVSVLAVNFAFTFPYFRFNFSMPENLFSAVIMLAVTVMTSMLTTKIKRQEKIKAESDKEKMRANLLRAVSHDLRTPLTTIYGSCSAIMENYERLTPEQHLKLLGEIREDSEWLIRMVENLLSVTRIDGERVNVIKTPTVLEELIDSVLLKFHKRYPGQQVCVTIPDEFISIPMDAMLIEQVLMNLLENAVRHAEGMKELSLNVHTEGGRAVFEIADDGCGIPGEKLCGLFTGYLEKEDVPADGKKRSMGIGLSVCAAIIRAHGGEIRAENRKPEGAVFRFWLEMEGKEHEQQ</sequence>
<name>A0A7G9GG78_9FIRM</name>
<dbReference type="Pfam" id="PF00512">
    <property type="entry name" value="HisKA"/>
    <property type="match status" value="1"/>
</dbReference>
<keyword evidence="16" id="KW-1185">Reference proteome</keyword>
<evidence type="ECO:0000256" key="10">
    <source>
        <dbReference type="ARBA" id="ARBA00022989"/>
    </source>
</evidence>
<evidence type="ECO:0000256" key="9">
    <source>
        <dbReference type="ARBA" id="ARBA00022840"/>
    </source>
</evidence>
<keyword evidence="6 13" id="KW-0812">Transmembrane</keyword>
<keyword evidence="4" id="KW-0597">Phosphoprotein</keyword>
<protein>
    <recommendedName>
        <fullName evidence="3">histidine kinase</fullName>
        <ecNumber evidence="3">2.7.13.3</ecNumber>
    </recommendedName>
</protein>
<dbReference type="InterPro" id="IPR005467">
    <property type="entry name" value="His_kinase_dom"/>
</dbReference>
<dbReference type="SUPFAM" id="SSF55874">
    <property type="entry name" value="ATPase domain of HSP90 chaperone/DNA topoisomerase II/histidine kinase"/>
    <property type="match status" value="1"/>
</dbReference>
<keyword evidence="10 13" id="KW-1133">Transmembrane helix</keyword>
<dbReference type="InterPro" id="IPR038318">
    <property type="entry name" value="KdpD_sf"/>
</dbReference>
<dbReference type="Gene3D" id="1.10.287.130">
    <property type="match status" value="1"/>
</dbReference>
<feature type="transmembrane region" description="Helical" evidence="13">
    <location>
        <begin position="35"/>
        <end position="55"/>
    </location>
</feature>